<feature type="coiled-coil region" evidence="7">
    <location>
        <begin position="382"/>
        <end position="416"/>
    </location>
</feature>
<evidence type="ECO:0000256" key="2">
    <source>
        <dbReference type="ARBA" id="ARBA00004370"/>
    </source>
</evidence>
<evidence type="ECO:0000313" key="12">
    <source>
        <dbReference type="Proteomes" id="UP000248863"/>
    </source>
</evidence>
<dbReference type="InterPro" id="IPR003594">
    <property type="entry name" value="HATPase_dom"/>
</dbReference>
<dbReference type="PROSITE" id="PS50885">
    <property type="entry name" value="HAMP"/>
    <property type="match status" value="1"/>
</dbReference>
<feature type="domain" description="Histidine kinase" evidence="9">
    <location>
        <begin position="425"/>
        <end position="657"/>
    </location>
</feature>
<organism evidence="11 12">
    <name type="scientific">Rhodoplanes elegans</name>
    <dbReference type="NCBI Taxonomy" id="29408"/>
    <lineage>
        <taxon>Bacteria</taxon>
        <taxon>Pseudomonadati</taxon>
        <taxon>Pseudomonadota</taxon>
        <taxon>Alphaproteobacteria</taxon>
        <taxon>Hyphomicrobiales</taxon>
        <taxon>Nitrobacteraceae</taxon>
        <taxon>Rhodoplanes</taxon>
    </lineage>
</organism>
<dbReference type="Pfam" id="PF00672">
    <property type="entry name" value="HAMP"/>
    <property type="match status" value="1"/>
</dbReference>
<dbReference type="SMART" id="SM00304">
    <property type="entry name" value="HAMP"/>
    <property type="match status" value="1"/>
</dbReference>
<evidence type="ECO:0000256" key="5">
    <source>
        <dbReference type="ARBA" id="ARBA00022679"/>
    </source>
</evidence>
<dbReference type="InterPro" id="IPR004358">
    <property type="entry name" value="Sig_transdc_His_kin-like_C"/>
</dbReference>
<accession>A0A327KAI4</accession>
<dbReference type="GO" id="GO:0004673">
    <property type="term" value="F:protein histidine kinase activity"/>
    <property type="evidence" value="ECO:0007669"/>
    <property type="project" value="UniProtKB-EC"/>
</dbReference>
<reference evidence="11 12" key="1">
    <citation type="submission" date="2017-07" db="EMBL/GenBank/DDBJ databases">
        <title>Draft Genome Sequences of Select Purple Nonsulfur Bacteria.</title>
        <authorList>
            <person name="Lasarre B."/>
            <person name="Mckinlay J.B."/>
        </authorList>
    </citation>
    <scope>NUCLEOTIDE SEQUENCE [LARGE SCALE GENOMIC DNA]</scope>
    <source>
        <strain evidence="11 12">DSM 11907</strain>
    </source>
</reference>
<dbReference type="AlphaFoldDB" id="A0A327KAI4"/>
<dbReference type="PROSITE" id="PS50109">
    <property type="entry name" value="HIS_KIN"/>
    <property type="match status" value="1"/>
</dbReference>
<dbReference type="OrthoDB" id="8320983at2"/>
<evidence type="ECO:0000256" key="3">
    <source>
        <dbReference type="ARBA" id="ARBA00012438"/>
    </source>
</evidence>
<feature type="transmembrane region" description="Helical" evidence="8">
    <location>
        <begin position="307"/>
        <end position="329"/>
    </location>
</feature>
<keyword evidence="6 11" id="KW-0418">Kinase</keyword>
<dbReference type="PRINTS" id="PR00344">
    <property type="entry name" value="BCTRLSENSOR"/>
</dbReference>
<dbReference type="InterPro" id="IPR005467">
    <property type="entry name" value="His_kinase_dom"/>
</dbReference>
<evidence type="ECO:0000256" key="7">
    <source>
        <dbReference type="SAM" id="Coils"/>
    </source>
</evidence>
<proteinExistence type="predicted"/>
<evidence type="ECO:0000259" key="10">
    <source>
        <dbReference type="PROSITE" id="PS50885"/>
    </source>
</evidence>
<dbReference type="EC" id="2.7.13.3" evidence="3"/>
<evidence type="ECO:0000256" key="6">
    <source>
        <dbReference type="ARBA" id="ARBA00022777"/>
    </source>
</evidence>
<feature type="domain" description="HAMP" evidence="10">
    <location>
        <begin position="331"/>
        <end position="384"/>
    </location>
</feature>
<keyword evidence="12" id="KW-1185">Reference proteome</keyword>
<keyword evidence="5" id="KW-0808">Transferase</keyword>
<evidence type="ECO:0000259" key="9">
    <source>
        <dbReference type="PROSITE" id="PS50109"/>
    </source>
</evidence>
<name>A0A327KAI4_9BRAD</name>
<dbReference type="GO" id="GO:0007165">
    <property type="term" value="P:signal transduction"/>
    <property type="evidence" value="ECO:0007669"/>
    <property type="project" value="InterPro"/>
</dbReference>
<keyword evidence="8" id="KW-0472">Membrane</keyword>
<dbReference type="PANTHER" id="PTHR43065">
    <property type="entry name" value="SENSOR HISTIDINE KINASE"/>
    <property type="match status" value="1"/>
</dbReference>
<keyword evidence="8" id="KW-0812">Transmembrane</keyword>
<comment type="caution">
    <text evidence="11">The sequence shown here is derived from an EMBL/GenBank/DDBJ whole genome shotgun (WGS) entry which is preliminary data.</text>
</comment>
<keyword evidence="7" id="KW-0175">Coiled coil</keyword>
<evidence type="ECO:0000256" key="1">
    <source>
        <dbReference type="ARBA" id="ARBA00000085"/>
    </source>
</evidence>
<dbReference type="CDD" id="cd06225">
    <property type="entry name" value="HAMP"/>
    <property type="match status" value="1"/>
</dbReference>
<gene>
    <name evidence="11" type="ORF">CH338_20530</name>
</gene>
<evidence type="ECO:0000256" key="4">
    <source>
        <dbReference type="ARBA" id="ARBA00022553"/>
    </source>
</evidence>
<dbReference type="Pfam" id="PF02518">
    <property type="entry name" value="HATPase_c"/>
    <property type="match status" value="1"/>
</dbReference>
<dbReference type="PANTHER" id="PTHR43065:SF42">
    <property type="entry name" value="TWO-COMPONENT SENSOR PPRA"/>
    <property type="match status" value="1"/>
</dbReference>
<keyword evidence="4" id="KW-0597">Phosphoprotein</keyword>
<dbReference type="SUPFAM" id="SSF158472">
    <property type="entry name" value="HAMP domain-like"/>
    <property type="match status" value="1"/>
</dbReference>
<evidence type="ECO:0000313" key="11">
    <source>
        <dbReference type="EMBL" id="RAI34665.1"/>
    </source>
</evidence>
<dbReference type="Gene3D" id="3.30.565.10">
    <property type="entry name" value="Histidine kinase-like ATPase, C-terminal domain"/>
    <property type="match status" value="1"/>
</dbReference>
<feature type="transmembrane region" description="Helical" evidence="8">
    <location>
        <begin position="24"/>
        <end position="45"/>
    </location>
</feature>
<dbReference type="Gene3D" id="1.10.287.130">
    <property type="match status" value="1"/>
</dbReference>
<dbReference type="Proteomes" id="UP000248863">
    <property type="component" value="Unassembled WGS sequence"/>
</dbReference>
<dbReference type="SMART" id="SM00387">
    <property type="entry name" value="HATPase_c"/>
    <property type="match status" value="1"/>
</dbReference>
<dbReference type="GO" id="GO:0016020">
    <property type="term" value="C:membrane"/>
    <property type="evidence" value="ECO:0007669"/>
    <property type="project" value="UniProtKB-SubCell"/>
</dbReference>
<sequence>MPPKPAERRRLDLVRLVRAIPIRWRILSIAVLNTGVVIVLAGLIWNGAMALSRAWDEVRAVRESDSVLVLLEGEAGRLQNLIHRYINEPSPEILAEILLVREAVLGTLRSRKPADPMLASGMDGLAAVTEKFLDGFGELRAVQTAINRLYDAEVLRPAREMAGLYSIVEGAAGRREALIWPALGKSREAFTAALVGANAYYLSLDSSAADEARRNLETIERTIPVMSDLASDDMQRAALEALGGRAAAFRDGLAGLSERFAARTHLLRTVIDGNQASMISLIDTLQSEMRRREARAQAMLDRTLKAIYRQVVLVAAGFLIAIMVGAMIVTRSIRSPLKELMSAMHAIVAGHYGPVIRSTSEKDEIGAMARAVEVFRENAIAKRQAENDLRTAKDNAEKALAELRAAQKSLIDAEKLAALGGLVAGVAHEVNNPVGISLTVASSLVRRSEVFAEEIAKGPLRRSRLDDFVAGTRDAARQLVGNLQRAGELIQSFKQVAVDRSHAELRDFDLREATEQIAASVRPVLRKAQLALVIEVPDGIVMDSYPGSYGQVLTNLFLNSVAHGFPDGRTGTIEVRARQLGPGHVEIVVADDGVGMTDDVRRRAFDPFFTTRRGRGGTGLGLHIIHSLVTQSLGGRLTLDTALGHGTTFRMVLPRRVVRADVPAAVLQTTDRAHG</sequence>
<dbReference type="InterPro" id="IPR003660">
    <property type="entry name" value="HAMP_dom"/>
</dbReference>
<dbReference type="EMBL" id="NPEU01000297">
    <property type="protein sequence ID" value="RAI34665.1"/>
    <property type="molecule type" value="Genomic_DNA"/>
</dbReference>
<comment type="catalytic activity">
    <reaction evidence="1">
        <text>ATP + protein L-histidine = ADP + protein N-phospho-L-histidine.</text>
        <dbReference type="EC" id="2.7.13.3"/>
    </reaction>
</comment>
<keyword evidence="8" id="KW-1133">Transmembrane helix</keyword>
<dbReference type="SUPFAM" id="SSF55874">
    <property type="entry name" value="ATPase domain of HSP90 chaperone/DNA topoisomerase II/histidine kinase"/>
    <property type="match status" value="1"/>
</dbReference>
<dbReference type="Gene3D" id="6.10.340.10">
    <property type="match status" value="1"/>
</dbReference>
<comment type="subcellular location">
    <subcellularLocation>
        <location evidence="2">Membrane</location>
    </subcellularLocation>
</comment>
<evidence type="ECO:0000256" key="8">
    <source>
        <dbReference type="SAM" id="Phobius"/>
    </source>
</evidence>
<dbReference type="InterPro" id="IPR036890">
    <property type="entry name" value="HATPase_C_sf"/>
</dbReference>
<protein>
    <recommendedName>
        <fullName evidence="3">histidine kinase</fullName>
        <ecNumber evidence="3">2.7.13.3</ecNumber>
    </recommendedName>
</protein>